<reference evidence="2" key="1">
    <citation type="journal article" date="2019" name="Int. J. Syst. Evol. Microbiol.">
        <title>The Global Catalogue of Microorganisms (GCM) 10K type strain sequencing project: providing services to taxonomists for standard genome sequencing and annotation.</title>
        <authorList>
            <consortium name="The Broad Institute Genomics Platform"/>
            <consortium name="The Broad Institute Genome Sequencing Center for Infectious Disease"/>
            <person name="Wu L."/>
            <person name="Ma J."/>
        </authorList>
    </citation>
    <scope>NUCLEOTIDE SEQUENCE [LARGE SCALE GENOMIC DNA]</scope>
    <source>
        <strain evidence="2">KCTC 52366</strain>
    </source>
</reference>
<gene>
    <name evidence="1" type="ORF">ACFOGP_10685</name>
</gene>
<evidence type="ECO:0000313" key="1">
    <source>
        <dbReference type="EMBL" id="MFC3143178.1"/>
    </source>
</evidence>
<dbReference type="PROSITE" id="PS51257">
    <property type="entry name" value="PROKAR_LIPOPROTEIN"/>
    <property type="match status" value="1"/>
</dbReference>
<protein>
    <recommendedName>
        <fullName evidence="3">Lipoprotein</fullName>
    </recommendedName>
</protein>
<dbReference type="EMBL" id="JBHRTB010000010">
    <property type="protein sequence ID" value="MFC3143178.1"/>
    <property type="molecule type" value="Genomic_DNA"/>
</dbReference>
<proteinExistence type="predicted"/>
<keyword evidence="2" id="KW-1185">Reference proteome</keyword>
<accession>A0ABV7GNH8</accession>
<comment type="caution">
    <text evidence="1">The sequence shown here is derived from an EMBL/GenBank/DDBJ whole genome shotgun (WGS) entry which is preliminary data.</text>
</comment>
<name>A0ABV7GNH8_9RHOB</name>
<evidence type="ECO:0008006" key="3">
    <source>
        <dbReference type="Google" id="ProtNLM"/>
    </source>
</evidence>
<sequence length="138" mass="14570">MTFKTISSPAAGRLVRGLVIGSLLVAVAGCGVARNVGGAVGIGSASARGSNRLEVNGVTYRSRLDIDGEARRDLTITVRPFRADPEMALEAGRYRATVYCLRRFGSSETAWAIGPDTPLDQLPITDDSVTLRGSCTAR</sequence>
<evidence type="ECO:0000313" key="2">
    <source>
        <dbReference type="Proteomes" id="UP001595632"/>
    </source>
</evidence>
<dbReference type="Proteomes" id="UP001595632">
    <property type="component" value="Unassembled WGS sequence"/>
</dbReference>
<organism evidence="1 2">
    <name type="scientific">Psychromarinibacter halotolerans</name>
    <dbReference type="NCBI Taxonomy" id="1775175"/>
    <lineage>
        <taxon>Bacteria</taxon>
        <taxon>Pseudomonadati</taxon>
        <taxon>Pseudomonadota</taxon>
        <taxon>Alphaproteobacteria</taxon>
        <taxon>Rhodobacterales</taxon>
        <taxon>Paracoccaceae</taxon>
        <taxon>Psychromarinibacter</taxon>
    </lineage>
</organism>
<dbReference type="RefSeq" id="WP_275633154.1">
    <property type="nucleotide sequence ID" value="NZ_JARGYD010000004.1"/>
</dbReference>